<feature type="chain" id="PRO_5039517048" evidence="1">
    <location>
        <begin position="21"/>
        <end position="154"/>
    </location>
</feature>
<dbReference type="PROSITE" id="PS51257">
    <property type="entry name" value="PROKAR_LIPOPROTEIN"/>
    <property type="match status" value="1"/>
</dbReference>
<protein>
    <submittedName>
        <fullName evidence="2">Uncharacterized protein</fullName>
    </submittedName>
</protein>
<dbReference type="EMBL" id="SMFZ01000001">
    <property type="protein sequence ID" value="TCK27337.1"/>
    <property type="molecule type" value="Genomic_DNA"/>
</dbReference>
<evidence type="ECO:0000313" key="3">
    <source>
        <dbReference type="Proteomes" id="UP000295560"/>
    </source>
</evidence>
<dbReference type="AlphaFoldDB" id="A0A4R1HX56"/>
<comment type="caution">
    <text evidence="2">The sequence shown here is derived from an EMBL/GenBank/DDBJ whole genome shotgun (WGS) entry which is preliminary data.</text>
</comment>
<gene>
    <name evidence="2" type="ORF">EV378_3207</name>
</gene>
<proteinExistence type="predicted"/>
<accession>A0A4R1HX56</accession>
<keyword evidence="1" id="KW-0732">Signal</keyword>
<organism evidence="2 3">
    <name type="scientific">Pseudonocardia endophytica</name>
    <dbReference type="NCBI Taxonomy" id="401976"/>
    <lineage>
        <taxon>Bacteria</taxon>
        <taxon>Bacillati</taxon>
        <taxon>Actinomycetota</taxon>
        <taxon>Actinomycetes</taxon>
        <taxon>Pseudonocardiales</taxon>
        <taxon>Pseudonocardiaceae</taxon>
        <taxon>Pseudonocardia</taxon>
    </lineage>
</organism>
<evidence type="ECO:0000313" key="2">
    <source>
        <dbReference type="EMBL" id="TCK27337.1"/>
    </source>
</evidence>
<evidence type="ECO:0000256" key="1">
    <source>
        <dbReference type="SAM" id="SignalP"/>
    </source>
</evidence>
<name>A0A4R1HX56_PSEEN</name>
<feature type="signal peptide" evidence="1">
    <location>
        <begin position="1"/>
        <end position="20"/>
    </location>
</feature>
<reference evidence="2 3" key="1">
    <citation type="submission" date="2019-03" db="EMBL/GenBank/DDBJ databases">
        <title>Sequencing the genomes of 1000 actinobacteria strains.</title>
        <authorList>
            <person name="Klenk H.-P."/>
        </authorList>
    </citation>
    <scope>NUCLEOTIDE SEQUENCE [LARGE SCALE GENOMIC DNA]</scope>
    <source>
        <strain evidence="2 3">DSM 44969</strain>
    </source>
</reference>
<keyword evidence="3" id="KW-1185">Reference proteome</keyword>
<sequence>MFARRAVVCVTTIGAFLVVAAGCSGSDDPPPKTTLSASSFIGKPLGDAYRAVGYAPPTKISPDAGVTTYNVAPLLTSTPPGGQAQADWTVVASCFTAAPVPGGPGTPAPRLILGAAPADLATAAVVTNARDGAYRGKLTECHGQTDDTFAVTTG</sequence>
<dbReference type="Proteomes" id="UP000295560">
    <property type="component" value="Unassembled WGS sequence"/>
</dbReference>